<feature type="transmembrane region" description="Helical" evidence="12">
    <location>
        <begin position="240"/>
        <end position="262"/>
    </location>
</feature>
<evidence type="ECO:0000256" key="11">
    <source>
        <dbReference type="SAM" id="MobiDB-lite"/>
    </source>
</evidence>
<dbReference type="PIRSF" id="PIRSF005449">
    <property type="entry name" value="Translocation_assoc_membrane"/>
    <property type="match status" value="1"/>
</dbReference>
<feature type="transmembrane region" description="Helical" evidence="12">
    <location>
        <begin position="118"/>
        <end position="143"/>
    </location>
</feature>
<dbReference type="GO" id="GO:0005789">
    <property type="term" value="C:endoplasmic reticulum membrane"/>
    <property type="evidence" value="ECO:0007669"/>
    <property type="project" value="TreeGrafter"/>
</dbReference>
<reference evidence="14" key="1">
    <citation type="submission" date="2025-08" db="UniProtKB">
        <authorList>
            <consortium name="Ensembl"/>
        </authorList>
    </citation>
    <scope>IDENTIFICATION</scope>
</reference>
<comment type="subcellular location">
    <subcellularLocation>
        <location evidence="1">Membrane</location>
        <topology evidence="1">Multi-pass membrane protein</topology>
    </subcellularLocation>
</comment>
<evidence type="ECO:0000259" key="13">
    <source>
        <dbReference type="PROSITE" id="PS50922"/>
    </source>
</evidence>
<dbReference type="GeneTree" id="ENSGT00510000046470"/>
<feature type="transmembrane region" description="Helical" evidence="12">
    <location>
        <begin position="208"/>
        <end position="228"/>
    </location>
</feature>
<dbReference type="Proteomes" id="UP000261640">
    <property type="component" value="Unplaced"/>
</dbReference>
<dbReference type="PANTHER" id="PTHR12371">
    <property type="entry name" value="TRANSLOCATION ASSOCIATED MEMBRANE PROTEIN"/>
    <property type="match status" value="1"/>
</dbReference>
<keyword evidence="15" id="KW-1185">Reference proteome</keyword>
<feature type="domain" description="TLC" evidence="13">
    <location>
        <begin position="112"/>
        <end position="314"/>
    </location>
</feature>
<evidence type="ECO:0000256" key="2">
    <source>
        <dbReference type="ARBA" id="ARBA00005999"/>
    </source>
</evidence>
<comment type="similarity">
    <text evidence="2 9">Belongs to the TRAM family.</text>
</comment>
<evidence type="ECO:0000256" key="6">
    <source>
        <dbReference type="ARBA" id="ARBA00022989"/>
    </source>
</evidence>
<keyword evidence="8 10" id="KW-0472">Membrane</keyword>
<keyword evidence="7 9" id="KW-0811">Translocation</keyword>
<dbReference type="PROSITE" id="PS50922">
    <property type="entry name" value="TLC"/>
    <property type="match status" value="1"/>
</dbReference>
<sequence length="362" mass="42732">MAFRRRNKSYPFFSQEFLIQNHADIVFSLVIFILIGLMFEATAKTAILFIQPQYNVTTLLPEGEMTLYHYGWKDCATILFYFFIAIILHAVVQEYLLDKVNRRLHLSKSKNTKFNESGQLCVFHFVSSVWSLYILITVKLWLFLAHTHKNCSIKFFYLTQLAYWLHALPELYFQKVRKEEISRQLQYICLYLLHISAAYLLNLSRVGLVLLFLQYVSELGFHIARLFYFTDENHQKMFDLWAVSFVFTRMATLTLMFLAVGFGLARAENQVLDLEMGNFNTVLIRMTVLLLVCLTQSWLLWKFIRFQLRRWREFRHEQALRKKAATKQSLRPLKRDSLGHHENGVLKAENGASPRTKKLKSP</sequence>
<reference evidence="14" key="2">
    <citation type="submission" date="2025-09" db="UniProtKB">
        <authorList>
            <consortium name="Ensembl"/>
        </authorList>
    </citation>
    <scope>IDENTIFICATION</scope>
</reference>
<evidence type="ECO:0000256" key="10">
    <source>
        <dbReference type="PROSITE-ProRule" id="PRU00205"/>
    </source>
</evidence>
<dbReference type="SMART" id="SM00724">
    <property type="entry name" value="TLC"/>
    <property type="match status" value="1"/>
</dbReference>
<evidence type="ECO:0000256" key="8">
    <source>
        <dbReference type="ARBA" id="ARBA00023136"/>
    </source>
</evidence>
<dbReference type="Ensembl" id="ENSMAMT00000037652.1">
    <property type="protein sequence ID" value="ENSMAMP00000037711.1"/>
    <property type="gene ID" value="ENSMAMG00000024315.1"/>
</dbReference>
<dbReference type="PANTHER" id="PTHR12371:SF4">
    <property type="entry name" value="TRANSLOCATING CHAIN-ASSOCIATED MEMBRANE PROTEIN 2"/>
    <property type="match status" value="1"/>
</dbReference>
<name>A0A7N9AQN2_9TELE</name>
<feature type="transmembrane region" description="Helical" evidence="12">
    <location>
        <begin position="21"/>
        <end position="39"/>
    </location>
</feature>
<feature type="transmembrane region" description="Helical" evidence="12">
    <location>
        <begin position="282"/>
        <end position="301"/>
    </location>
</feature>
<keyword evidence="6 12" id="KW-1133">Transmembrane helix</keyword>
<dbReference type="Pfam" id="PF03798">
    <property type="entry name" value="TRAM_LAG1_CLN8"/>
    <property type="match status" value="1"/>
</dbReference>
<dbReference type="GO" id="GO:0006616">
    <property type="term" value="P:SRP-dependent cotranslational protein targeting to membrane, translocation"/>
    <property type="evidence" value="ECO:0007669"/>
    <property type="project" value="InterPro"/>
</dbReference>
<dbReference type="InterPro" id="IPR006634">
    <property type="entry name" value="TLC-dom"/>
</dbReference>
<organism evidence="14 15">
    <name type="scientific">Mastacembelus armatus</name>
    <name type="common">zig-zag eel</name>
    <dbReference type="NCBI Taxonomy" id="205130"/>
    <lineage>
        <taxon>Eukaryota</taxon>
        <taxon>Metazoa</taxon>
        <taxon>Chordata</taxon>
        <taxon>Craniata</taxon>
        <taxon>Vertebrata</taxon>
        <taxon>Euteleostomi</taxon>
        <taxon>Actinopterygii</taxon>
        <taxon>Neopterygii</taxon>
        <taxon>Teleostei</taxon>
        <taxon>Neoteleostei</taxon>
        <taxon>Acanthomorphata</taxon>
        <taxon>Anabantaria</taxon>
        <taxon>Synbranchiformes</taxon>
        <taxon>Mastacembelidae</taxon>
        <taxon>Mastacembelus</taxon>
    </lineage>
</organism>
<dbReference type="InterPro" id="IPR016447">
    <property type="entry name" value="Translocation_assoc_membrane"/>
</dbReference>
<accession>A0A7N9AQN2</accession>
<evidence type="ECO:0000313" key="14">
    <source>
        <dbReference type="Ensembl" id="ENSMAMP00000037711.1"/>
    </source>
</evidence>
<evidence type="ECO:0000256" key="1">
    <source>
        <dbReference type="ARBA" id="ARBA00004141"/>
    </source>
</evidence>
<evidence type="ECO:0000256" key="9">
    <source>
        <dbReference type="PIRNR" id="PIRNR005449"/>
    </source>
</evidence>
<feature type="region of interest" description="Disordered" evidence="11">
    <location>
        <begin position="325"/>
        <end position="362"/>
    </location>
</feature>
<evidence type="ECO:0000256" key="5">
    <source>
        <dbReference type="ARBA" id="ARBA00022927"/>
    </source>
</evidence>
<evidence type="ECO:0000256" key="3">
    <source>
        <dbReference type="ARBA" id="ARBA00022448"/>
    </source>
</evidence>
<feature type="compositionally biased region" description="Basic and acidic residues" evidence="11">
    <location>
        <begin position="333"/>
        <end position="344"/>
    </location>
</feature>
<dbReference type="AlphaFoldDB" id="A0A7N9AQN2"/>
<proteinExistence type="inferred from homology"/>
<evidence type="ECO:0000313" key="15">
    <source>
        <dbReference type="Proteomes" id="UP000261640"/>
    </source>
</evidence>
<keyword evidence="5 9" id="KW-0653">Protein transport</keyword>
<dbReference type="GO" id="GO:0045048">
    <property type="term" value="P:protein insertion into ER membrane"/>
    <property type="evidence" value="ECO:0007669"/>
    <property type="project" value="TreeGrafter"/>
</dbReference>
<protein>
    <recommendedName>
        <fullName evidence="9">Translocating chain-associated membrane protein</fullName>
    </recommendedName>
</protein>
<evidence type="ECO:0000256" key="12">
    <source>
        <dbReference type="SAM" id="Phobius"/>
    </source>
</evidence>
<evidence type="ECO:0000256" key="4">
    <source>
        <dbReference type="ARBA" id="ARBA00022692"/>
    </source>
</evidence>
<keyword evidence="3 9" id="KW-0813">Transport</keyword>
<feature type="transmembrane region" description="Helical" evidence="12">
    <location>
        <begin position="78"/>
        <end position="97"/>
    </location>
</feature>
<keyword evidence="4 10" id="KW-0812">Transmembrane</keyword>
<evidence type="ECO:0000256" key="7">
    <source>
        <dbReference type="ARBA" id="ARBA00023010"/>
    </source>
</evidence>